<feature type="compositionally biased region" description="Gly residues" evidence="1">
    <location>
        <begin position="314"/>
        <end position="326"/>
    </location>
</feature>
<dbReference type="PANTHER" id="PTHR43096">
    <property type="entry name" value="DNAJ HOMOLOG 1, MITOCHONDRIAL-RELATED"/>
    <property type="match status" value="1"/>
</dbReference>
<feature type="region of interest" description="Disordered" evidence="1">
    <location>
        <begin position="1"/>
        <end position="58"/>
    </location>
</feature>
<dbReference type="InterPro" id="IPR036869">
    <property type="entry name" value="J_dom_sf"/>
</dbReference>
<dbReference type="PRINTS" id="PR00625">
    <property type="entry name" value="JDOMAIN"/>
</dbReference>
<dbReference type="GO" id="GO:0005737">
    <property type="term" value="C:cytoplasm"/>
    <property type="evidence" value="ECO:0007669"/>
    <property type="project" value="TreeGrafter"/>
</dbReference>
<dbReference type="Proteomes" id="UP000221165">
    <property type="component" value="Unassembled WGS sequence"/>
</dbReference>
<dbReference type="GO" id="GO:0051082">
    <property type="term" value="F:unfolded protein binding"/>
    <property type="evidence" value="ECO:0007669"/>
    <property type="project" value="TreeGrafter"/>
</dbReference>
<keyword evidence="4" id="KW-1185">Reference proteome</keyword>
<dbReference type="SMART" id="SM00271">
    <property type="entry name" value="DnaJ"/>
    <property type="match status" value="1"/>
</dbReference>
<feature type="compositionally biased region" description="Low complexity" evidence="1">
    <location>
        <begin position="33"/>
        <end position="47"/>
    </location>
</feature>
<accession>A0A2C6KBH2</accession>
<protein>
    <submittedName>
        <fullName evidence="3">Molecular chaperone</fullName>
    </submittedName>
</protein>
<dbReference type="InterPro" id="IPR001623">
    <property type="entry name" value="DnaJ_domain"/>
</dbReference>
<sequence>MAKPAFAPKSPCLPPLISAPSCVNSEPSRRVLSKAGSLSSSSTVSSSPEKGDRSISSCGKNPVHSFLSRTAHLHPSHTCHSPEGHPSLTQNHSRPTGRSSHSSRVVMRTGSMKCTDGLSFSPHVFFSRSLSRLSSSSSSSLCSTFVRLVATLIILLTIALFHQHYGEFDRDHSEGLKKASTRNGGGAAHEEEGQGGGRFTSYGGTSSRFLFFNSLLLLPYSSVSLFSSPFLLAEARPSPNKSRDFYRILGVKRNATTREIDKAYRGLAKKYHPDVNPGNEEKFLDIAKAHEVLSDAEQRKKYDMFGEAGIDGSPAGGGGPGGGPGGMPFDFADILG</sequence>
<evidence type="ECO:0000313" key="4">
    <source>
        <dbReference type="Proteomes" id="UP000221165"/>
    </source>
</evidence>
<evidence type="ECO:0000259" key="2">
    <source>
        <dbReference type="PROSITE" id="PS50076"/>
    </source>
</evidence>
<dbReference type="Gene3D" id="1.10.287.110">
    <property type="entry name" value="DnaJ domain"/>
    <property type="match status" value="1"/>
</dbReference>
<dbReference type="SUPFAM" id="SSF46565">
    <property type="entry name" value="Chaperone J-domain"/>
    <property type="match status" value="1"/>
</dbReference>
<dbReference type="PROSITE" id="PS50076">
    <property type="entry name" value="DNAJ_2"/>
    <property type="match status" value="1"/>
</dbReference>
<proteinExistence type="predicted"/>
<reference evidence="3 4" key="1">
    <citation type="journal article" date="2017" name="Int. J. Parasitol.">
        <title>The genome of the protozoan parasite Cystoisospora suis and a reverse vaccinology approach to identify vaccine candidates.</title>
        <authorList>
            <person name="Palmieri N."/>
            <person name="Shrestha A."/>
            <person name="Ruttkowski B."/>
            <person name="Beck T."/>
            <person name="Vogl C."/>
            <person name="Tomley F."/>
            <person name="Blake D.P."/>
            <person name="Joachim A."/>
        </authorList>
    </citation>
    <scope>NUCLEOTIDE SEQUENCE [LARGE SCALE GENOMIC DNA]</scope>
    <source>
        <strain evidence="3 4">Wien I</strain>
    </source>
</reference>
<evidence type="ECO:0000256" key="1">
    <source>
        <dbReference type="SAM" id="MobiDB-lite"/>
    </source>
</evidence>
<dbReference type="AlphaFoldDB" id="A0A2C6KBH2"/>
<feature type="compositionally biased region" description="Polar residues" evidence="1">
    <location>
        <begin position="87"/>
        <end position="103"/>
    </location>
</feature>
<dbReference type="GO" id="GO:0042026">
    <property type="term" value="P:protein refolding"/>
    <property type="evidence" value="ECO:0007669"/>
    <property type="project" value="TreeGrafter"/>
</dbReference>
<dbReference type="OrthoDB" id="445556at2759"/>
<feature type="region of interest" description="Disordered" evidence="1">
    <location>
        <begin position="310"/>
        <end position="330"/>
    </location>
</feature>
<feature type="region of interest" description="Disordered" evidence="1">
    <location>
        <begin position="74"/>
        <end position="105"/>
    </location>
</feature>
<feature type="domain" description="J" evidence="2">
    <location>
        <begin position="244"/>
        <end position="306"/>
    </location>
</feature>
<dbReference type="PANTHER" id="PTHR43096:SF10">
    <property type="entry name" value="CHAPERONE PROTEIN DNAJ A6, CHLOROPLASTIC"/>
    <property type="match status" value="1"/>
</dbReference>
<dbReference type="CDD" id="cd06257">
    <property type="entry name" value="DnaJ"/>
    <property type="match status" value="1"/>
</dbReference>
<comment type="caution">
    <text evidence="3">The sequence shown here is derived from an EMBL/GenBank/DDBJ whole genome shotgun (WGS) entry which is preliminary data.</text>
</comment>
<gene>
    <name evidence="3" type="ORF">CSUI_007997</name>
</gene>
<dbReference type="VEuPathDB" id="ToxoDB:CSUI_007997"/>
<evidence type="ECO:0000313" key="3">
    <source>
        <dbReference type="EMBL" id="PHJ18180.1"/>
    </source>
</evidence>
<organism evidence="3 4">
    <name type="scientific">Cystoisospora suis</name>
    <dbReference type="NCBI Taxonomy" id="483139"/>
    <lineage>
        <taxon>Eukaryota</taxon>
        <taxon>Sar</taxon>
        <taxon>Alveolata</taxon>
        <taxon>Apicomplexa</taxon>
        <taxon>Conoidasida</taxon>
        <taxon>Coccidia</taxon>
        <taxon>Eucoccidiorida</taxon>
        <taxon>Eimeriorina</taxon>
        <taxon>Sarcocystidae</taxon>
        <taxon>Cystoisospora</taxon>
    </lineage>
</organism>
<name>A0A2C6KBH2_9APIC</name>
<dbReference type="Pfam" id="PF00226">
    <property type="entry name" value="DnaJ"/>
    <property type="match status" value="1"/>
</dbReference>
<dbReference type="EMBL" id="MIGC01004354">
    <property type="protein sequence ID" value="PHJ18180.1"/>
    <property type="molecule type" value="Genomic_DNA"/>
</dbReference>
<dbReference type="RefSeq" id="XP_067919889.1">
    <property type="nucleotide sequence ID" value="XM_068068137.1"/>
</dbReference>
<feature type="region of interest" description="Disordered" evidence="1">
    <location>
        <begin position="175"/>
        <end position="198"/>
    </location>
</feature>
<dbReference type="GeneID" id="94431348"/>